<organism evidence="2 3">
    <name type="scientific">Calderihabitans maritimus</name>
    <dbReference type="NCBI Taxonomy" id="1246530"/>
    <lineage>
        <taxon>Bacteria</taxon>
        <taxon>Bacillati</taxon>
        <taxon>Bacillota</taxon>
        <taxon>Clostridia</taxon>
        <taxon>Neomoorellales</taxon>
        <taxon>Calderihabitantaceae</taxon>
        <taxon>Calderihabitans</taxon>
    </lineage>
</organism>
<feature type="non-terminal residue" evidence="2">
    <location>
        <position position="197"/>
    </location>
</feature>
<dbReference type="AlphaFoldDB" id="A0A1Z5HWL5"/>
<comment type="caution">
    <text evidence="2">The sequence shown here is derived from an EMBL/GenBank/DDBJ whole genome shotgun (WGS) entry which is preliminary data.</text>
</comment>
<dbReference type="InterPro" id="IPR021027">
    <property type="entry name" value="Transposase_put_HTH"/>
</dbReference>
<dbReference type="Pfam" id="PF12323">
    <property type="entry name" value="HTH_OrfB_IS605"/>
    <property type="match status" value="1"/>
</dbReference>
<evidence type="ECO:0000313" key="2">
    <source>
        <dbReference type="EMBL" id="GAW93904.1"/>
    </source>
</evidence>
<name>A0A1Z5HWL5_9FIRM</name>
<keyword evidence="3" id="KW-1185">Reference proteome</keyword>
<dbReference type="EMBL" id="BDGJ01000185">
    <property type="protein sequence ID" value="GAW93904.1"/>
    <property type="molecule type" value="Genomic_DNA"/>
</dbReference>
<gene>
    <name evidence="2" type="ORF">KKC1_30270</name>
</gene>
<dbReference type="Proteomes" id="UP000197032">
    <property type="component" value="Unassembled WGS sequence"/>
</dbReference>
<feature type="domain" description="Transposase putative helix-turn-helix" evidence="1">
    <location>
        <begin position="1"/>
        <end position="48"/>
    </location>
</feature>
<dbReference type="OrthoDB" id="1551477at2"/>
<reference evidence="3" key="1">
    <citation type="journal article" date="2017" name="Appl. Environ. Microbiol.">
        <title>Genomic analysis of Calderihabitans maritimus KKC1, a thermophilic hydrogenogenic carboxydotrophic bacterium isolated from marine sediment.</title>
        <authorList>
            <person name="Omae K."/>
            <person name="Yoneda Y."/>
            <person name="Fukuyama Y."/>
            <person name="Yoshida T."/>
            <person name="Sako Y."/>
        </authorList>
    </citation>
    <scope>NUCLEOTIDE SEQUENCE [LARGE SCALE GENOMIC DNA]</scope>
    <source>
        <strain evidence="3">KKC1</strain>
    </source>
</reference>
<protein>
    <submittedName>
        <fullName evidence="2">Transposase, is605 family, orfb</fullName>
    </submittedName>
</protein>
<accession>A0A1Z5HWL5</accession>
<proteinExistence type="predicted"/>
<dbReference type="RefSeq" id="WP_143288762.1">
    <property type="nucleotide sequence ID" value="NZ_BDGJ01000185.1"/>
</dbReference>
<evidence type="ECO:0000259" key="1">
    <source>
        <dbReference type="Pfam" id="PF12323"/>
    </source>
</evidence>
<evidence type="ECO:0000313" key="3">
    <source>
        <dbReference type="Proteomes" id="UP000197032"/>
    </source>
</evidence>
<dbReference type="NCBIfam" id="NF040570">
    <property type="entry name" value="guided_TnpB"/>
    <property type="match status" value="1"/>
</dbReference>
<sequence length="197" mass="22888">MLVNKAYWYELKPNKTQLILLKKHAGCARFAWNWGLAERKRLWEEERKTTNAIELHRKLNRLKKTDFPWMYEVSKCAPQEALRDLDKALKNFFEGRANFPKFKKKGVHDSFRLTGTIKVFPKHVQLPRLGKIRVKEKTTKCKGRILSATVSREADRWYVSMAVIEEIPDPVPEVGEPVGIDVGLKHFAVLSTGEKIE</sequence>